<evidence type="ECO:0000313" key="2">
    <source>
        <dbReference type="EMBL" id="MFC5648021.1"/>
    </source>
</evidence>
<keyword evidence="3" id="KW-1185">Reference proteome</keyword>
<feature type="transmembrane region" description="Helical" evidence="1">
    <location>
        <begin position="164"/>
        <end position="183"/>
    </location>
</feature>
<organism evidence="2 3">
    <name type="scientific">Paenibacillus solisilvae</name>
    <dbReference type="NCBI Taxonomy" id="2486751"/>
    <lineage>
        <taxon>Bacteria</taxon>
        <taxon>Bacillati</taxon>
        <taxon>Bacillota</taxon>
        <taxon>Bacilli</taxon>
        <taxon>Bacillales</taxon>
        <taxon>Paenibacillaceae</taxon>
        <taxon>Paenibacillus</taxon>
    </lineage>
</organism>
<evidence type="ECO:0000256" key="1">
    <source>
        <dbReference type="SAM" id="Phobius"/>
    </source>
</evidence>
<evidence type="ECO:0008006" key="4">
    <source>
        <dbReference type="Google" id="ProtNLM"/>
    </source>
</evidence>
<name>A0ABW0VQH5_9BACL</name>
<accession>A0ABW0VQH5</accession>
<proteinExistence type="predicted"/>
<gene>
    <name evidence="2" type="ORF">ACFPYJ_02590</name>
</gene>
<feature type="transmembrane region" description="Helical" evidence="1">
    <location>
        <begin position="106"/>
        <end position="124"/>
    </location>
</feature>
<evidence type="ECO:0000313" key="3">
    <source>
        <dbReference type="Proteomes" id="UP001596047"/>
    </source>
</evidence>
<dbReference type="SUPFAM" id="SSF81901">
    <property type="entry name" value="HCP-like"/>
    <property type="match status" value="1"/>
</dbReference>
<feature type="transmembrane region" description="Helical" evidence="1">
    <location>
        <begin position="70"/>
        <end position="94"/>
    </location>
</feature>
<reference evidence="3" key="1">
    <citation type="journal article" date="2019" name="Int. J. Syst. Evol. Microbiol.">
        <title>The Global Catalogue of Microorganisms (GCM) 10K type strain sequencing project: providing services to taxonomists for standard genome sequencing and annotation.</title>
        <authorList>
            <consortium name="The Broad Institute Genomics Platform"/>
            <consortium name="The Broad Institute Genome Sequencing Center for Infectious Disease"/>
            <person name="Wu L."/>
            <person name="Ma J."/>
        </authorList>
    </citation>
    <scope>NUCLEOTIDE SEQUENCE [LARGE SCALE GENOMIC DNA]</scope>
    <source>
        <strain evidence="3">CGMCC 1.3240</strain>
    </source>
</reference>
<keyword evidence="1" id="KW-0472">Membrane</keyword>
<sequence length="217" mass="24952">MEKYIKNFDKASMSNTDKALALQLYSDILVKQHRFEKAIRALDQAMELGNPRENFNYALKKSHIINQRNMLYGFMFCLLYFIAVVLLLIPIKFWRQFNLQKYAGRLATPLLLLALISLGPVLILNIIEEPEVDLRFFFGQLGLSILSLMIIKLLAPLSLKTGRLVYVLMSCLHMAAAFFMTYYRTVYTPVNTVIQADIDPVTSLFLMFIWSSVAASY</sequence>
<comment type="caution">
    <text evidence="2">The sequence shown here is derived from an EMBL/GenBank/DDBJ whole genome shotgun (WGS) entry which is preliminary data.</text>
</comment>
<keyword evidence="1" id="KW-0812">Transmembrane</keyword>
<dbReference type="InterPro" id="IPR011990">
    <property type="entry name" value="TPR-like_helical_dom_sf"/>
</dbReference>
<dbReference type="EMBL" id="JBHSOW010000013">
    <property type="protein sequence ID" value="MFC5648021.1"/>
    <property type="molecule type" value="Genomic_DNA"/>
</dbReference>
<feature type="transmembrane region" description="Helical" evidence="1">
    <location>
        <begin position="136"/>
        <end position="158"/>
    </location>
</feature>
<dbReference type="Proteomes" id="UP001596047">
    <property type="component" value="Unassembled WGS sequence"/>
</dbReference>
<keyword evidence="1" id="KW-1133">Transmembrane helix</keyword>
<dbReference type="RefSeq" id="WP_379186488.1">
    <property type="nucleotide sequence ID" value="NZ_JBHSOW010000013.1"/>
</dbReference>
<protein>
    <recommendedName>
        <fullName evidence="4">Tetratricopeptide repeat protein</fullName>
    </recommendedName>
</protein>
<dbReference type="Gene3D" id="1.25.40.10">
    <property type="entry name" value="Tetratricopeptide repeat domain"/>
    <property type="match status" value="1"/>
</dbReference>